<gene>
    <name evidence="1" type="ORF">ECPE_LOCUS6784</name>
</gene>
<dbReference type="WBParaSite" id="ECPE_0000679701-mRNA-1">
    <property type="protein sequence ID" value="ECPE_0000679701-mRNA-1"/>
    <property type="gene ID" value="ECPE_0000679701"/>
</dbReference>
<proteinExistence type="predicted"/>
<evidence type="ECO:0000313" key="1">
    <source>
        <dbReference type="EMBL" id="VDP79333.1"/>
    </source>
</evidence>
<dbReference type="Proteomes" id="UP000272942">
    <property type="component" value="Unassembled WGS sequence"/>
</dbReference>
<sequence length="252" mass="27490">MINTIRVKDVVGEVGHVHDLSPFSGTGTKIEVVQFFGKTSRPQMVWKREYSGLIRVSELALNNSGGIASSPGAFLFFKEMTALMFSVVLNGSQLMSSPEPEIKIQMKPLLLASEHSTTRQNEIDYIEGSSFTQKSFSSTRKQHKPFAPDSDAAVSNNSTPLGSQYASLLAEKAHDAAIFGPHITPPPSTVFGSDPTEAKECIVSSVVTFTKPDETAWASWLVRLRDLKEARAKQLSLDVLNKRSPNTMGSVS</sequence>
<accession>A0A183AIJ9</accession>
<keyword evidence="2" id="KW-1185">Reference proteome</keyword>
<name>A0A183AIJ9_9TREM</name>
<dbReference type="AlphaFoldDB" id="A0A183AIJ9"/>
<evidence type="ECO:0000313" key="2">
    <source>
        <dbReference type="Proteomes" id="UP000272942"/>
    </source>
</evidence>
<protein>
    <submittedName>
        <fullName evidence="3">NAM-associated domain-containing protein</fullName>
    </submittedName>
</protein>
<evidence type="ECO:0000313" key="3">
    <source>
        <dbReference type="WBParaSite" id="ECPE_0000679701-mRNA-1"/>
    </source>
</evidence>
<organism evidence="3">
    <name type="scientific">Echinostoma caproni</name>
    <dbReference type="NCBI Taxonomy" id="27848"/>
    <lineage>
        <taxon>Eukaryota</taxon>
        <taxon>Metazoa</taxon>
        <taxon>Spiralia</taxon>
        <taxon>Lophotrochozoa</taxon>
        <taxon>Platyhelminthes</taxon>
        <taxon>Trematoda</taxon>
        <taxon>Digenea</taxon>
        <taxon>Plagiorchiida</taxon>
        <taxon>Echinostomata</taxon>
        <taxon>Echinostomatoidea</taxon>
        <taxon>Echinostomatidae</taxon>
        <taxon>Echinostoma</taxon>
    </lineage>
</organism>
<reference evidence="1 2" key="2">
    <citation type="submission" date="2018-11" db="EMBL/GenBank/DDBJ databases">
        <authorList>
            <consortium name="Pathogen Informatics"/>
        </authorList>
    </citation>
    <scope>NUCLEOTIDE SEQUENCE [LARGE SCALE GENOMIC DNA]</scope>
    <source>
        <strain evidence="1 2">Egypt</strain>
    </source>
</reference>
<dbReference type="OrthoDB" id="6272382at2759"/>
<dbReference type="EMBL" id="UZAN01043820">
    <property type="protein sequence ID" value="VDP79333.1"/>
    <property type="molecule type" value="Genomic_DNA"/>
</dbReference>
<reference evidence="3" key="1">
    <citation type="submission" date="2016-06" db="UniProtKB">
        <authorList>
            <consortium name="WormBaseParasite"/>
        </authorList>
    </citation>
    <scope>IDENTIFICATION</scope>
</reference>